<name>A0A7S1AMV7_NOCSC</name>
<dbReference type="InterPro" id="IPR000863">
    <property type="entry name" value="Sulfotransferase_dom"/>
</dbReference>
<dbReference type="GO" id="GO:0006044">
    <property type="term" value="P:N-acetylglucosamine metabolic process"/>
    <property type="evidence" value="ECO:0007669"/>
    <property type="project" value="TreeGrafter"/>
</dbReference>
<gene>
    <name evidence="3" type="ORF">NSCI0253_LOCUS33677</name>
</gene>
<dbReference type="Pfam" id="PF00685">
    <property type="entry name" value="Sulfotransfer_1"/>
    <property type="match status" value="1"/>
</dbReference>
<feature type="signal peptide" evidence="1">
    <location>
        <begin position="1"/>
        <end position="17"/>
    </location>
</feature>
<dbReference type="PANTHER" id="PTHR10704:SF71">
    <property type="entry name" value="CARBOHYDRATE SULFOTRANSFERASE 1-LIKE"/>
    <property type="match status" value="1"/>
</dbReference>
<dbReference type="EMBL" id="HBFQ01047329">
    <property type="protein sequence ID" value="CAD8859323.1"/>
    <property type="molecule type" value="Transcribed_RNA"/>
</dbReference>
<protein>
    <recommendedName>
        <fullName evidence="2">Sulfotransferase domain-containing protein</fullName>
    </recommendedName>
</protein>
<reference evidence="3" key="1">
    <citation type="submission" date="2021-01" db="EMBL/GenBank/DDBJ databases">
        <authorList>
            <person name="Corre E."/>
            <person name="Pelletier E."/>
            <person name="Niang G."/>
            <person name="Scheremetjew M."/>
            <person name="Finn R."/>
            <person name="Kale V."/>
            <person name="Holt S."/>
            <person name="Cochrane G."/>
            <person name="Meng A."/>
            <person name="Brown T."/>
            <person name="Cohen L."/>
        </authorList>
    </citation>
    <scope>NUCLEOTIDE SEQUENCE</scope>
</reference>
<dbReference type="GO" id="GO:0001517">
    <property type="term" value="F:N-acetylglucosamine 6-O-sulfotransferase activity"/>
    <property type="evidence" value="ECO:0007669"/>
    <property type="project" value="TreeGrafter"/>
</dbReference>
<dbReference type="PANTHER" id="PTHR10704">
    <property type="entry name" value="CARBOHYDRATE SULFOTRANSFERASE"/>
    <property type="match status" value="1"/>
</dbReference>
<evidence type="ECO:0000313" key="3">
    <source>
        <dbReference type="EMBL" id="CAD8859323.1"/>
    </source>
</evidence>
<feature type="domain" description="Sulfotransferase" evidence="2">
    <location>
        <begin position="54"/>
        <end position="259"/>
    </location>
</feature>
<evidence type="ECO:0000256" key="1">
    <source>
        <dbReference type="SAM" id="SignalP"/>
    </source>
</evidence>
<sequence length="313" mass="35141">MASRLLYILSLVSSCATLKVFFPQSWSANLSSTSSSTTNAAFRNVLGMKSTQTAWIYSFGRSGSSSMMKLLSGGKSTHSDVYTLFEPCHIGDKADFANCTEEMRALLQCDFSKVERLVFQERDGSTPSSIKSHEECSAANFRVFKTIHMHDFRADLLPLIHVMPELRVVVLVRDPRGIYASAKKHGMVSRSMESLIPANVLSLKEDSDVTLQFIEYVCGKLVDYASLEEEHVIKVRFEDMIRSSAEGERVIDFFGLSLDARLRRTLADVFPPVPDLDAQLVTINHLNASWNDVEKQGFNLPVCRSAFRLWNYA</sequence>
<dbReference type="PROSITE" id="PS51257">
    <property type="entry name" value="PROKAR_LIPOPROTEIN"/>
    <property type="match status" value="1"/>
</dbReference>
<dbReference type="InterPro" id="IPR027417">
    <property type="entry name" value="P-loop_NTPase"/>
</dbReference>
<feature type="chain" id="PRO_5030538325" description="Sulfotransferase domain-containing protein" evidence="1">
    <location>
        <begin position="18"/>
        <end position="313"/>
    </location>
</feature>
<dbReference type="Gene3D" id="3.40.50.300">
    <property type="entry name" value="P-loop containing nucleotide triphosphate hydrolases"/>
    <property type="match status" value="1"/>
</dbReference>
<dbReference type="InterPro" id="IPR051135">
    <property type="entry name" value="Gal/GlcNAc/GalNAc_ST"/>
</dbReference>
<organism evidence="3">
    <name type="scientific">Noctiluca scintillans</name>
    <name type="common">Sea sparkle</name>
    <name type="synonym">Red tide dinoflagellate</name>
    <dbReference type="NCBI Taxonomy" id="2966"/>
    <lineage>
        <taxon>Eukaryota</taxon>
        <taxon>Sar</taxon>
        <taxon>Alveolata</taxon>
        <taxon>Dinophyceae</taxon>
        <taxon>Noctilucales</taxon>
        <taxon>Noctilucaceae</taxon>
        <taxon>Noctiluca</taxon>
    </lineage>
</organism>
<proteinExistence type="predicted"/>
<dbReference type="GO" id="GO:0006790">
    <property type="term" value="P:sulfur compound metabolic process"/>
    <property type="evidence" value="ECO:0007669"/>
    <property type="project" value="TreeGrafter"/>
</dbReference>
<accession>A0A7S1AMV7</accession>
<dbReference type="AlphaFoldDB" id="A0A7S1AMV7"/>
<keyword evidence="1" id="KW-0732">Signal</keyword>
<dbReference type="SUPFAM" id="SSF52540">
    <property type="entry name" value="P-loop containing nucleoside triphosphate hydrolases"/>
    <property type="match status" value="1"/>
</dbReference>
<evidence type="ECO:0000259" key="2">
    <source>
        <dbReference type="Pfam" id="PF00685"/>
    </source>
</evidence>